<evidence type="ECO:0000313" key="1">
    <source>
        <dbReference type="EMBL" id="ASV34048.1"/>
    </source>
</evidence>
<dbReference type="Proteomes" id="UP000792865">
    <property type="component" value="Chromosome"/>
</dbReference>
<organism evidence="1 2">
    <name type="scientific">Candidatus Williamhamiltonella defendens</name>
    <dbReference type="NCBI Taxonomy" id="138072"/>
    <lineage>
        <taxon>Bacteria</taxon>
        <taxon>Pseudomonadati</taxon>
        <taxon>Pseudomonadota</taxon>
        <taxon>Gammaproteobacteria</taxon>
        <taxon>Enterobacterales</taxon>
        <taxon>Enterobacteriaceae</taxon>
        <taxon>aphid secondary symbionts</taxon>
        <taxon>Candidatus Williamhamiltonella</taxon>
    </lineage>
</organism>
<reference evidence="1" key="1">
    <citation type="submission" date="2017-08" db="EMBL/GenBank/DDBJ databases">
        <title>Genome sequence of Candidatus Hamiltonella defensa from Acyrthosiphon pisum strain MI47.</title>
        <authorList>
            <person name="Patel V.A."/>
            <person name="Chevignon G."/>
            <person name="Russell J.A."/>
            <person name="Oliver K.M."/>
        </authorList>
    </citation>
    <scope>NUCLEOTIDE SEQUENCE</scope>
    <source>
        <strain evidence="1">MI47</strain>
    </source>
</reference>
<accession>A0AAC9YH26</accession>
<gene>
    <name evidence="1" type="ORF">CJJ18_08745</name>
</gene>
<name>A0AAC9YH26_9ENTR</name>
<proteinExistence type="predicted"/>
<evidence type="ECO:0000313" key="2">
    <source>
        <dbReference type="Proteomes" id="UP000792865"/>
    </source>
</evidence>
<protein>
    <submittedName>
        <fullName evidence="1">Uncharacterized protein</fullName>
    </submittedName>
</protein>
<sequence>MLFVINTVAVEHPFVCINQQRAARRISGRHCGRNGETGFQLVCHRFGGIQGLAPPGPTTTEVCSLNVKPAKRAISF</sequence>
<dbReference type="EMBL" id="CP022932">
    <property type="protein sequence ID" value="ASV34048.1"/>
    <property type="molecule type" value="Genomic_DNA"/>
</dbReference>
<dbReference type="AlphaFoldDB" id="A0AAC9YH26"/>